<evidence type="ECO:0000313" key="3">
    <source>
        <dbReference type="Proteomes" id="UP000034350"/>
    </source>
</evidence>
<feature type="transmembrane region" description="Helical" evidence="1">
    <location>
        <begin position="166"/>
        <end position="182"/>
    </location>
</feature>
<keyword evidence="1" id="KW-1133">Transmembrane helix</keyword>
<feature type="transmembrane region" description="Helical" evidence="1">
    <location>
        <begin position="71"/>
        <end position="93"/>
    </location>
</feature>
<sequence>MNKGVIYFFISITFYLRLITICYVIKITDIVNLPIYRTVLLKSILMATYTYCYIFYIVLTKNIFQLKLYKIFLLINMIDIYFLFTCLNINYYIIFVYQFLLILDIFIEMYCVQTFYMEFMKLYVKKAGVNFFTYKAYIAKQKAKFCIIIYMMHLLLEMFFDRSMVDFSKLVLIFILYLSFFKNNLKSNFIRLTIVTKMLHILSNLYILLTNTRFHNTNVLYRAVFGDQQKLSCYCKIITSTINSSLIEGLNNLYEMMLLCFLIYYCIKSK</sequence>
<dbReference type="GeneID" id="36320540"/>
<keyword evidence="1" id="KW-0472">Membrane</keyword>
<keyword evidence="1" id="KW-0812">Transmembrane</keyword>
<feature type="transmembrane region" description="Helical" evidence="1">
    <location>
        <begin position="189"/>
        <end position="209"/>
    </location>
</feature>
<accession>A0A0F9ZAV8</accession>
<dbReference type="RefSeq" id="XP_024330586.1">
    <property type="nucleotide sequence ID" value="XM_024475594.1"/>
</dbReference>
<dbReference type="AlphaFoldDB" id="A0A0F9ZAV8"/>
<gene>
    <name evidence="2" type="ORF">AAJ76_4200010676</name>
</gene>
<reference evidence="2 3" key="1">
    <citation type="journal article" date="2015" name="Environ. Microbiol.">
        <title>Genome analyses suggest the presence of polyploidy and recent human-driven expansions in eight global populations of the honeybee pathogen Nosema ceranae.</title>
        <authorList>
            <person name="Pelin A."/>
            <person name="Selman M."/>
            <person name="Aris-Brosou S."/>
            <person name="Farinelli L."/>
            <person name="Corradi N."/>
        </authorList>
    </citation>
    <scope>NUCLEOTIDE SEQUENCE [LARGE SCALE GENOMIC DNA]</scope>
    <source>
        <strain evidence="2 3">PA08 1199</strain>
    </source>
</reference>
<evidence type="ECO:0000313" key="2">
    <source>
        <dbReference type="EMBL" id="KKO74844.1"/>
    </source>
</evidence>
<feature type="transmembrane region" description="Helical" evidence="1">
    <location>
        <begin position="7"/>
        <end position="27"/>
    </location>
</feature>
<keyword evidence="3" id="KW-1185">Reference proteome</keyword>
<protein>
    <submittedName>
        <fullName evidence="2">Uncharacterized protein</fullName>
    </submittedName>
</protein>
<evidence type="ECO:0000256" key="1">
    <source>
        <dbReference type="SAM" id="Phobius"/>
    </source>
</evidence>
<feature type="transmembrane region" description="Helical" evidence="1">
    <location>
        <begin position="249"/>
        <end position="267"/>
    </location>
</feature>
<comment type="caution">
    <text evidence="2">The sequence shown here is derived from an EMBL/GenBank/DDBJ whole genome shotgun (WGS) entry which is preliminary data.</text>
</comment>
<dbReference type="VEuPathDB" id="MicrosporidiaDB:NCER_101546"/>
<proteinExistence type="predicted"/>
<dbReference type="Proteomes" id="UP000034350">
    <property type="component" value="Unassembled WGS sequence"/>
</dbReference>
<feature type="transmembrane region" description="Helical" evidence="1">
    <location>
        <begin position="39"/>
        <end position="59"/>
    </location>
</feature>
<organism evidence="2 3">
    <name type="scientific">Vairimorpha ceranae</name>
    <dbReference type="NCBI Taxonomy" id="40302"/>
    <lineage>
        <taxon>Eukaryota</taxon>
        <taxon>Fungi</taxon>
        <taxon>Fungi incertae sedis</taxon>
        <taxon>Microsporidia</taxon>
        <taxon>Nosematidae</taxon>
        <taxon>Vairimorpha</taxon>
    </lineage>
</organism>
<dbReference type="VEuPathDB" id="MicrosporidiaDB:AAJ76_4200010676"/>
<dbReference type="EMBL" id="JPQZ01000042">
    <property type="protein sequence ID" value="KKO74844.1"/>
    <property type="molecule type" value="Genomic_DNA"/>
</dbReference>
<name>A0A0F9ZAV8_9MICR</name>